<dbReference type="Pfam" id="PF09684">
    <property type="entry name" value="Tail_P2_I"/>
    <property type="match status" value="1"/>
</dbReference>
<gene>
    <name evidence="1" type="ORF">CRECT_1342</name>
</gene>
<accession>A0A6G5QNG1</accession>
<dbReference type="InterPro" id="IPR006521">
    <property type="entry name" value="Tail_protein_I"/>
</dbReference>
<sequence length="196" mass="23117">MIDLRTYNDTLFRVDEVMGEKMRKWLKFDKRFFYEQDDFNRAFLAQTFDVEPSSQSLEETKELLNEPLKTYFFEGTFFTLQKALKSFYEDITLKQWQDYGGKPYHFKLKMTAGKENLSKEKFRKLDDLIENYKNVRSTLGGFEINLKIEADEIYKGAAVDGEFVRIMPEVITNLKTNVGVYYGVITHELETLEVGI</sequence>
<protein>
    <submittedName>
        <fullName evidence="1">Phage P2 family tail protein</fullName>
    </submittedName>
</protein>
<organism evidence="1 2">
    <name type="scientific">Campylobacter rectus</name>
    <name type="common">Wolinella recta</name>
    <dbReference type="NCBI Taxonomy" id="203"/>
    <lineage>
        <taxon>Bacteria</taxon>
        <taxon>Pseudomonadati</taxon>
        <taxon>Campylobacterota</taxon>
        <taxon>Epsilonproteobacteria</taxon>
        <taxon>Campylobacterales</taxon>
        <taxon>Campylobacteraceae</taxon>
        <taxon>Campylobacter</taxon>
    </lineage>
</organism>
<proteinExistence type="predicted"/>
<dbReference type="KEGG" id="crx:CRECT_1342"/>
<evidence type="ECO:0000313" key="1">
    <source>
        <dbReference type="EMBL" id="QCD46996.1"/>
    </source>
</evidence>
<evidence type="ECO:0000313" key="2">
    <source>
        <dbReference type="Proteomes" id="UP000502377"/>
    </source>
</evidence>
<dbReference type="RefSeq" id="WP_002944590.1">
    <property type="nucleotide sequence ID" value="NZ_CP012543.1"/>
</dbReference>
<reference evidence="1 2" key="1">
    <citation type="submission" date="2016-07" db="EMBL/GenBank/DDBJ databases">
        <title>Comparative genomics of the Campylobacter concisus group.</title>
        <authorList>
            <person name="Miller W.G."/>
            <person name="Yee E."/>
            <person name="Chapman M.H."/>
            <person name="Huynh S."/>
            <person name="Bono J.L."/>
            <person name="On S.L.W."/>
            <person name="StLeger J."/>
            <person name="Foster G."/>
            <person name="Parker C.T."/>
        </authorList>
    </citation>
    <scope>NUCLEOTIDE SEQUENCE [LARGE SCALE GENOMIC DNA]</scope>
    <source>
        <strain evidence="1 2">ATCC 33238</strain>
    </source>
</reference>
<dbReference type="EMBL" id="CP012543">
    <property type="protein sequence ID" value="QCD46996.1"/>
    <property type="molecule type" value="Genomic_DNA"/>
</dbReference>
<dbReference type="Proteomes" id="UP000502377">
    <property type="component" value="Chromosome"/>
</dbReference>
<dbReference type="AlphaFoldDB" id="A0A6G5QNG1"/>
<name>A0A6G5QNG1_CAMRE</name>